<accession>A0A559TFB5</accession>
<reference evidence="1 2" key="1">
    <citation type="submission" date="2019-06" db="EMBL/GenBank/DDBJ databases">
        <title>Pac Bio to generate improved reference genome sequences for organisms with transposon mutant libraries (support for FEBA project).</title>
        <authorList>
            <person name="Blow M."/>
        </authorList>
    </citation>
    <scope>NUCLEOTIDE SEQUENCE [LARGE SCALE GENOMIC DNA]</scope>
    <source>
        <strain evidence="1 2">USDA 1844</strain>
    </source>
</reference>
<dbReference type="InterPro" id="IPR029060">
    <property type="entry name" value="PIN-like_dom_sf"/>
</dbReference>
<gene>
    <name evidence="1" type="ORF">BCL32_1515</name>
</gene>
<proteinExistence type="predicted"/>
<organism evidence="1 2">
    <name type="scientific">Rhizobium mongolense USDA 1844</name>
    <dbReference type="NCBI Taxonomy" id="1079460"/>
    <lineage>
        <taxon>Bacteria</taxon>
        <taxon>Pseudomonadati</taxon>
        <taxon>Pseudomonadota</taxon>
        <taxon>Alphaproteobacteria</taxon>
        <taxon>Hyphomicrobiales</taxon>
        <taxon>Rhizobiaceae</taxon>
        <taxon>Rhizobium/Agrobacterium group</taxon>
        <taxon>Rhizobium</taxon>
    </lineage>
</organism>
<sequence length="195" mass="21392">MPFDIRTTLRSIKPEKRTGGLNRRDDSHLAWAEDEPLLGGPILLDTCVYLDVLQGKSSEAVDRLLTYRLCYHSAVCLSELTHVFGRLDPAHTSTKAVLKAVSETASDIPSHRLHAPDTAAWGSAGILAGLMARLSNVPKNAGHERRFLNDALVLLQAQNLGAAVLTGNIKDFDYLTQIVTSEQVIFYRAVSAQDR</sequence>
<dbReference type="Proteomes" id="UP000319824">
    <property type="component" value="Unassembled WGS sequence"/>
</dbReference>
<name>A0A559TFB5_9HYPH</name>
<protein>
    <recommendedName>
        <fullName evidence="3">Nucleic acid-binding protein</fullName>
    </recommendedName>
</protein>
<comment type="caution">
    <text evidence="1">The sequence shown here is derived from an EMBL/GenBank/DDBJ whole genome shotgun (WGS) entry which is preliminary data.</text>
</comment>
<dbReference type="EMBL" id="VISO01000002">
    <property type="protein sequence ID" value="TVZ73296.1"/>
    <property type="molecule type" value="Genomic_DNA"/>
</dbReference>
<evidence type="ECO:0008006" key="3">
    <source>
        <dbReference type="Google" id="ProtNLM"/>
    </source>
</evidence>
<evidence type="ECO:0000313" key="2">
    <source>
        <dbReference type="Proteomes" id="UP000319824"/>
    </source>
</evidence>
<dbReference type="Gene3D" id="3.40.50.1010">
    <property type="entry name" value="5'-nuclease"/>
    <property type="match status" value="1"/>
</dbReference>
<dbReference type="RefSeq" id="WP_022716207.1">
    <property type="nucleotide sequence ID" value="NZ_ATTQ01000009.1"/>
</dbReference>
<dbReference type="AlphaFoldDB" id="A0A559TFB5"/>
<evidence type="ECO:0000313" key="1">
    <source>
        <dbReference type="EMBL" id="TVZ73296.1"/>
    </source>
</evidence>
<dbReference type="SUPFAM" id="SSF88723">
    <property type="entry name" value="PIN domain-like"/>
    <property type="match status" value="1"/>
</dbReference>